<dbReference type="PROSITE" id="PS00666">
    <property type="entry name" value="DHDPS_2"/>
    <property type="match status" value="1"/>
</dbReference>
<evidence type="ECO:0000256" key="11">
    <source>
        <dbReference type="ARBA" id="ARBA00047836"/>
    </source>
</evidence>
<dbReference type="InterPro" id="IPR005263">
    <property type="entry name" value="DapA"/>
</dbReference>
<comment type="subunit">
    <text evidence="12">Homotetramer; dimer of dimers.</text>
</comment>
<name>A0ABN6MSH4_9BACT</name>
<evidence type="ECO:0000256" key="9">
    <source>
        <dbReference type="ARBA" id="ARBA00023239"/>
    </source>
</evidence>
<comment type="subcellular location">
    <subcellularLocation>
        <location evidence="12">Cytoplasm</location>
    </subcellularLocation>
</comment>
<evidence type="ECO:0000256" key="6">
    <source>
        <dbReference type="ARBA" id="ARBA00022605"/>
    </source>
</evidence>
<feature type="active site" description="Proton donor/acceptor" evidence="12">
    <location>
        <position position="134"/>
    </location>
</feature>
<keyword evidence="7 12" id="KW-0220">Diaminopimelate biosynthesis</keyword>
<dbReference type="EC" id="4.3.3.7" evidence="4 12"/>
<keyword evidence="8 12" id="KW-0457">Lysine biosynthesis</keyword>
<protein>
    <recommendedName>
        <fullName evidence="4 12">4-hydroxy-tetrahydrodipicolinate synthase</fullName>
        <shortName evidence="12">HTPA synthase</shortName>
        <ecNumber evidence="4 12">4.3.3.7</ecNumber>
    </recommendedName>
</protein>
<dbReference type="InterPro" id="IPR002220">
    <property type="entry name" value="DapA-like"/>
</dbReference>
<feature type="binding site" evidence="12">
    <location>
        <position position="46"/>
    </location>
    <ligand>
        <name>pyruvate</name>
        <dbReference type="ChEBI" id="CHEBI:15361"/>
    </ligand>
</feature>
<dbReference type="EMBL" id="AP025591">
    <property type="protein sequence ID" value="BDG03938.1"/>
    <property type="molecule type" value="Genomic_DNA"/>
</dbReference>
<evidence type="ECO:0000256" key="1">
    <source>
        <dbReference type="ARBA" id="ARBA00003294"/>
    </source>
</evidence>
<feature type="site" description="Part of a proton relay during catalysis" evidence="12">
    <location>
        <position position="45"/>
    </location>
</feature>
<evidence type="ECO:0000256" key="2">
    <source>
        <dbReference type="ARBA" id="ARBA00005120"/>
    </source>
</evidence>
<dbReference type="PIRSF" id="PIRSF001365">
    <property type="entry name" value="DHDPS"/>
    <property type="match status" value="1"/>
</dbReference>
<dbReference type="PROSITE" id="PS00665">
    <property type="entry name" value="DHDPS_1"/>
    <property type="match status" value="1"/>
</dbReference>
<evidence type="ECO:0000313" key="14">
    <source>
        <dbReference type="EMBL" id="BDG03938.1"/>
    </source>
</evidence>
<feature type="binding site" evidence="12">
    <location>
        <position position="205"/>
    </location>
    <ligand>
        <name>pyruvate</name>
        <dbReference type="ChEBI" id="CHEBI:15361"/>
    </ligand>
</feature>
<keyword evidence="6 12" id="KW-0028">Amino-acid biosynthesis</keyword>
<comment type="similarity">
    <text evidence="3 12 13">Belongs to the DapA family.</text>
</comment>
<dbReference type="InterPro" id="IPR020625">
    <property type="entry name" value="Schiff_base-form_aldolases_AS"/>
</dbReference>
<dbReference type="RefSeq" id="WP_248352313.1">
    <property type="nucleotide sequence ID" value="NZ_AP025591.1"/>
</dbReference>
<feature type="active site" description="Schiff-base intermediate with substrate" evidence="12">
    <location>
        <position position="162"/>
    </location>
</feature>
<evidence type="ECO:0000313" key="15">
    <source>
        <dbReference type="Proteomes" id="UP001162891"/>
    </source>
</evidence>
<evidence type="ECO:0000256" key="3">
    <source>
        <dbReference type="ARBA" id="ARBA00007592"/>
    </source>
</evidence>
<gene>
    <name evidence="12 14" type="primary">dapA</name>
    <name evidence="14" type="ORF">AMOR_29340</name>
</gene>
<keyword evidence="15" id="KW-1185">Reference proteome</keyword>
<dbReference type="SMART" id="SM01130">
    <property type="entry name" value="DHDPS"/>
    <property type="match status" value="1"/>
</dbReference>
<evidence type="ECO:0000256" key="7">
    <source>
        <dbReference type="ARBA" id="ARBA00022915"/>
    </source>
</evidence>
<dbReference type="PANTHER" id="PTHR12128:SF66">
    <property type="entry name" value="4-HYDROXY-2-OXOGLUTARATE ALDOLASE, MITOCHONDRIAL"/>
    <property type="match status" value="1"/>
</dbReference>
<reference evidence="15" key="1">
    <citation type="journal article" date="2022" name="Int. J. Syst. Evol. Microbiol.">
        <title>Anaeromyxobacter oryzae sp. nov., Anaeromyxobacter diazotrophicus sp. nov. and Anaeromyxobacter paludicola sp. nov., isolated from paddy soils.</title>
        <authorList>
            <person name="Itoh H."/>
            <person name="Xu Z."/>
            <person name="Mise K."/>
            <person name="Masuda Y."/>
            <person name="Ushijima N."/>
            <person name="Hayakawa C."/>
            <person name="Shiratori Y."/>
            <person name="Senoo K."/>
        </authorList>
    </citation>
    <scope>NUCLEOTIDE SEQUENCE [LARGE SCALE GENOMIC DNA]</scope>
    <source>
        <strain evidence="15">Red232</strain>
    </source>
</reference>
<keyword evidence="10 12" id="KW-0704">Schiff base</keyword>
<organism evidence="14 15">
    <name type="scientific">Anaeromyxobacter oryzae</name>
    <dbReference type="NCBI Taxonomy" id="2918170"/>
    <lineage>
        <taxon>Bacteria</taxon>
        <taxon>Pseudomonadati</taxon>
        <taxon>Myxococcota</taxon>
        <taxon>Myxococcia</taxon>
        <taxon>Myxococcales</taxon>
        <taxon>Cystobacterineae</taxon>
        <taxon>Anaeromyxobacteraceae</taxon>
        <taxon>Anaeromyxobacter</taxon>
    </lineage>
</organism>
<dbReference type="Gene3D" id="3.20.20.70">
    <property type="entry name" value="Aldolase class I"/>
    <property type="match status" value="1"/>
</dbReference>
<evidence type="ECO:0000256" key="10">
    <source>
        <dbReference type="ARBA" id="ARBA00023270"/>
    </source>
</evidence>
<dbReference type="InterPro" id="IPR013785">
    <property type="entry name" value="Aldolase_TIM"/>
</dbReference>
<evidence type="ECO:0000256" key="12">
    <source>
        <dbReference type="HAMAP-Rule" id="MF_00418"/>
    </source>
</evidence>
<dbReference type="Pfam" id="PF00701">
    <property type="entry name" value="DHDPS"/>
    <property type="match status" value="1"/>
</dbReference>
<dbReference type="SUPFAM" id="SSF51569">
    <property type="entry name" value="Aldolase"/>
    <property type="match status" value="1"/>
</dbReference>
<comment type="pathway">
    <text evidence="2 12">Amino-acid biosynthesis; L-lysine biosynthesis via DAP pathway; (S)-tetrahydrodipicolinate from L-aspartate: step 3/4.</text>
</comment>
<keyword evidence="5 12" id="KW-0963">Cytoplasm</keyword>
<dbReference type="Proteomes" id="UP001162891">
    <property type="component" value="Chromosome"/>
</dbReference>
<feature type="site" description="Part of a proton relay during catalysis" evidence="12">
    <location>
        <position position="108"/>
    </location>
</feature>
<sequence length="296" mass="31240">MPRLEGSMVAIVTPLKNGAVDLKSLRELVEWQLAEGTDGIVPCGTTGEGATLTAAERAEVIRTTVEAVRGRAAVIAGAGSNATHEAIESVKMAKELKADAALVVTPYYNKPTQEGLYRHYTAIHEAVRFPVVAYNVPSRTAVDLLPETVARLAKAGAIVGLKEATANMDRQVQLVEKVGKDGLAWLSGDDFTVLPYIACGGHGVISVVGNIAPRAMKELVVAARGGRFSVALEKQVALGELNRMMFVETNPGPVKAGVALLGKAAPELRLPLAPVSDANLAKIRDAMVRFGLMKLA</sequence>
<dbReference type="NCBIfam" id="TIGR00674">
    <property type="entry name" value="dapA"/>
    <property type="match status" value="1"/>
</dbReference>
<evidence type="ECO:0000256" key="4">
    <source>
        <dbReference type="ARBA" id="ARBA00012086"/>
    </source>
</evidence>
<dbReference type="CDD" id="cd00950">
    <property type="entry name" value="DHDPS"/>
    <property type="match status" value="1"/>
</dbReference>
<dbReference type="InterPro" id="IPR020624">
    <property type="entry name" value="Schiff_base-form_aldolases_CS"/>
</dbReference>
<comment type="catalytic activity">
    <reaction evidence="11 12">
        <text>L-aspartate 4-semialdehyde + pyruvate = (2S,4S)-4-hydroxy-2,3,4,5-tetrahydrodipicolinate + H2O + H(+)</text>
        <dbReference type="Rhea" id="RHEA:34171"/>
        <dbReference type="ChEBI" id="CHEBI:15361"/>
        <dbReference type="ChEBI" id="CHEBI:15377"/>
        <dbReference type="ChEBI" id="CHEBI:15378"/>
        <dbReference type="ChEBI" id="CHEBI:67139"/>
        <dbReference type="ChEBI" id="CHEBI:537519"/>
        <dbReference type="EC" id="4.3.3.7"/>
    </reaction>
</comment>
<evidence type="ECO:0000256" key="5">
    <source>
        <dbReference type="ARBA" id="ARBA00022490"/>
    </source>
</evidence>
<proteinExistence type="inferred from homology"/>
<dbReference type="PANTHER" id="PTHR12128">
    <property type="entry name" value="DIHYDRODIPICOLINATE SYNTHASE"/>
    <property type="match status" value="1"/>
</dbReference>
<evidence type="ECO:0000256" key="13">
    <source>
        <dbReference type="PIRNR" id="PIRNR001365"/>
    </source>
</evidence>
<dbReference type="HAMAP" id="MF_00418">
    <property type="entry name" value="DapA"/>
    <property type="match status" value="1"/>
</dbReference>
<comment type="function">
    <text evidence="1 12">Catalyzes the condensation of (S)-aspartate-beta-semialdehyde [(S)-ASA] and pyruvate to 4-hydroxy-tetrahydrodipicolinate (HTPA).</text>
</comment>
<keyword evidence="9 12" id="KW-0456">Lyase</keyword>
<comment type="caution">
    <text evidence="12">Was originally thought to be a dihydrodipicolinate synthase (DHDPS), catalyzing the condensation of (S)-aspartate-beta-semialdehyde [(S)-ASA] and pyruvate to dihydrodipicolinate (DHDP). However, it was shown in E.coli that the product of the enzymatic reaction is not dihydrodipicolinate but in fact (4S)-4-hydroxy-2,3,4,5-tetrahydro-(2S)-dipicolinic acid (HTPA), and that the consecutive dehydration reaction leading to DHDP is not spontaneous but catalyzed by DapB.</text>
</comment>
<dbReference type="PRINTS" id="PR00146">
    <property type="entry name" value="DHPICSNTHASE"/>
</dbReference>
<accession>A0ABN6MSH4</accession>
<evidence type="ECO:0000256" key="8">
    <source>
        <dbReference type="ARBA" id="ARBA00023154"/>
    </source>
</evidence>